<dbReference type="Pfam" id="PF00018">
    <property type="entry name" value="SH3_1"/>
    <property type="match status" value="2"/>
</dbReference>
<evidence type="ECO:0000313" key="7">
    <source>
        <dbReference type="EMBL" id="CAC5402269.1"/>
    </source>
</evidence>
<evidence type="ECO:0000313" key="8">
    <source>
        <dbReference type="Proteomes" id="UP000507470"/>
    </source>
</evidence>
<keyword evidence="1 4" id="KW-0728">SH3 domain</keyword>
<dbReference type="PRINTS" id="PR00401">
    <property type="entry name" value="SH2DOMAIN"/>
</dbReference>
<dbReference type="PRINTS" id="PR00452">
    <property type="entry name" value="SH3DOMAIN"/>
</dbReference>
<dbReference type="Gene3D" id="3.30.505.10">
    <property type="entry name" value="SH2 domain"/>
    <property type="match status" value="1"/>
</dbReference>
<dbReference type="PRINTS" id="PR00499">
    <property type="entry name" value="P67PHOX"/>
</dbReference>
<dbReference type="EMBL" id="CACVKT020006490">
    <property type="protein sequence ID" value="CAC5402269.1"/>
    <property type="molecule type" value="Genomic_DNA"/>
</dbReference>
<evidence type="ECO:0000256" key="1">
    <source>
        <dbReference type="ARBA" id="ARBA00022443"/>
    </source>
</evidence>
<dbReference type="PROSITE" id="PS50002">
    <property type="entry name" value="SH3"/>
    <property type="match status" value="2"/>
</dbReference>
<dbReference type="InterPro" id="IPR036028">
    <property type="entry name" value="SH3-like_dom_sf"/>
</dbReference>
<dbReference type="InterPro" id="IPR043539">
    <property type="entry name" value="Grb2-like"/>
</dbReference>
<dbReference type="SUPFAM" id="SSF50044">
    <property type="entry name" value="SH3-domain"/>
    <property type="match status" value="2"/>
</dbReference>
<evidence type="ECO:0000259" key="5">
    <source>
        <dbReference type="PROSITE" id="PS50001"/>
    </source>
</evidence>
<feature type="domain" description="SH2" evidence="5">
    <location>
        <begin position="60"/>
        <end position="158"/>
    </location>
</feature>
<dbReference type="SMART" id="SM00326">
    <property type="entry name" value="SH3"/>
    <property type="match status" value="2"/>
</dbReference>
<accession>A0A6J8D302</accession>
<evidence type="ECO:0000256" key="4">
    <source>
        <dbReference type="PROSITE-ProRule" id="PRU00192"/>
    </source>
</evidence>
<dbReference type="FunFam" id="2.30.30.40:FF:000072">
    <property type="entry name" value="Unconventional Myosin IB"/>
    <property type="match status" value="1"/>
</dbReference>
<dbReference type="CDD" id="cd11804">
    <property type="entry name" value="SH3_GRB2_like_N"/>
    <property type="match status" value="1"/>
</dbReference>
<evidence type="ECO:0000256" key="2">
    <source>
        <dbReference type="ARBA" id="ARBA00022999"/>
    </source>
</evidence>
<dbReference type="InterPro" id="IPR000980">
    <property type="entry name" value="SH2"/>
</dbReference>
<dbReference type="PROSITE" id="PS50001">
    <property type="entry name" value="SH2"/>
    <property type="match status" value="1"/>
</dbReference>
<keyword evidence="2 3" id="KW-0727">SH2 domain</keyword>
<keyword evidence="8" id="KW-1185">Reference proteome</keyword>
<feature type="domain" description="SH3" evidence="6">
    <location>
        <begin position="1"/>
        <end position="58"/>
    </location>
</feature>
<feature type="domain" description="SH3" evidence="6">
    <location>
        <begin position="161"/>
        <end position="218"/>
    </location>
</feature>
<dbReference type="Gene3D" id="2.30.30.40">
    <property type="entry name" value="SH3 Domains"/>
    <property type="match status" value="2"/>
</dbReference>
<evidence type="ECO:0000259" key="6">
    <source>
        <dbReference type="PROSITE" id="PS50002"/>
    </source>
</evidence>
<dbReference type="Pfam" id="PF00017">
    <property type="entry name" value="SH2"/>
    <property type="match status" value="1"/>
</dbReference>
<dbReference type="Proteomes" id="UP000507470">
    <property type="component" value="Unassembled WGS sequence"/>
</dbReference>
<gene>
    <name evidence="7" type="ORF">MCOR_36236</name>
</gene>
<dbReference type="CDD" id="cd09941">
    <property type="entry name" value="SH2_Grb2_like"/>
    <property type="match status" value="1"/>
</dbReference>
<dbReference type="PANTHER" id="PTHR46037">
    <property type="entry name" value="PROTEIN ENHANCER OF SEVENLESS 2B"/>
    <property type="match status" value="1"/>
</dbReference>
<dbReference type="SUPFAM" id="SSF55550">
    <property type="entry name" value="SH2 domain"/>
    <property type="match status" value="1"/>
</dbReference>
<reference evidence="7 8" key="1">
    <citation type="submission" date="2020-06" db="EMBL/GenBank/DDBJ databases">
        <authorList>
            <person name="Li R."/>
            <person name="Bekaert M."/>
        </authorList>
    </citation>
    <scope>NUCLEOTIDE SEQUENCE [LARGE SCALE GENOMIC DNA]</scope>
    <source>
        <strain evidence="8">wild</strain>
    </source>
</reference>
<protein>
    <submittedName>
        <fullName evidence="7">GRB2</fullName>
    </submittedName>
</protein>
<dbReference type="CDD" id="cd00174">
    <property type="entry name" value="SH3"/>
    <property type="match status" value="1"/>
</dbReference>
<proteinExistence type="predicted"/>
<sequence>MEAVAKHKFSATAQDELSFEKDDILKVINKEEDENWYKAELNGKSGFVPSNYITMKPNPWYVPKISREESEKRLLVKSGANYIQPDGAFLVRPSETSPGDFSISVKFGDSVQHYKILRDREGKFFLWVVKFNSINELIEYHRQASVSRTQTVVLKDMIHEQQARIARALYDFEPGNADEIRFKKGDNIEVIGEEDCNWWKGRVNGQEGIFPAAYVKIA</sequence>
<dbReference type="AlphaFoldDB" id="A0A6J8D302"/>
<dbReference type="InterPro" id="IPR001452">
    <property type="entry name" value="SH3_domain"/>
</dbReference>
<dbReference type="OrthoDB" id="10255964at2759"/>
<organism evidence="7 8">
    <name type="scientific">Mytilus coruscus</name>
    <name type="common">Sea mussel</name>
    <dbReference type="NCBI Taxonomy" id="42192"/>
    <lineage>
        <taxon>Eukaryota</taxon>
        <taxon>Metazoa</taxon>
        <taxon>Spiralia</taxon>
        <taxon>Lophotrochozoa</taxon>
        <taxon>Mollusca</taxon>
        <taxon>Bivalvia</taxon>
        <taxon>Autobranchia</taxon>
        <taxon>Pteriomorphia</taxon>
        <taxon>Mytilida</taxon>
        <taxon>Mytiloidea</taxon>
        <taxon>Mytilidae</taxon>
        <taxon>Mytilinae</taxon>
        <taxon>Mytilus</taxon>
    </lineage>
</organism>
<evidence type="ECO:0000256" key="3">
    <source>
        <dbReference type="PROSITE-ProRule" id="PRU00191"/>
    </source>
</evidence>
<dbReference type="SMART" id="SM00252">
    <property type="entry name" value="SH2"/>
    <property type="match status" value="1"/>
</dbReference>
<name>A0A6J8D302_MYTCO</name>
<dbReference type="InterPro" id="IPR036860">
    <property type="entry name" value="SH2_dom_sf"/>
</dbReference>